<feature type="binding site" evidence="4">
    <location>
        <position position="311"/>
    </location>
    <ligand>
        <name>substrate</name>
    </ligand>
</feature>
<sequence length="368" mass="39904">MPSRAAWVEIDLGAIAHNYGEIRKYIRHEAKLCAVVKADAYGHGAIAVARKAIAAGAEYLAVATISEALKLREAGFTTPLLILGLTKPESSFDIVDADLTQTVCRIDLVQALSAEATAQGKRVKVHIAVDTGLGRIGVRPEDAADFAKKITALPGIELEGIFSHFALADIEDKSFSRHQIKLFQIACTGVEAAGIHIPLRHIAESAAILDLPDVHFDMVRAGILQYGLWPSNEVAHPFYLRPAMKFCARIVYIKTISPGTSIGYGRHFIAERETRIATISVGYADGYIRAYACGAVEIRGKRAAIAGRICMDQCMVDITDIPEAKIGDVVTLFGSDTLPADDLAEWANTISYEVLCLVSKHVSRVYID</sequence>
<comment type="catalytic activity">
    <reaction evidence="4">
        <text>L-alanine = D-alanine</text>
        <dbReference type="Rhea" id="RHEA:20249"/>
        <dbReference type="ChEBI" id="CHEBI:57416"/>
        <dbReference type="ChEBI" id="CHEBI:57972"/>
        <dbReference type="EC" id="5.1.1.1"/>
    </reaction>
</comment>
<proteinExistence type="inferred from homology"/>
<dbReference type="NCBIfam" id="TIGR00492">
    <property type="entry name" value="alr"/>
    <property type="match status" value="1"/>
</dbReference>
<protein>
    <recommendedName>
        <fullName evidence="4">Alanine racemase</fullName>
        <ecNumber evidence="4">5.1.1.1</ecNumber>
    </recommendedName>
</protein>
<evidence type="ECO:0000259" key="5">
    <source>
        <dbReference type="SMART" id="SM01005"/>
    </source>
</evidence>
<dbReference type="InterPro" id="IPR000821">
    <property type="entry name" value="Ala_racemase"/>
</dbReference>
<dbReference type="SUPFAM" id="SSF50621">
    <property type="entry name" value="Alanine racemase C-terminal domain-like"/>
    <property type="match status" value="1"/>
</dbReference>
<keyword evidence="3 4" id="KW-0413">Isomerase</keyword>
<dbReference type="Pfam" id="PF01168">
    <property type="entry name" value="Ala_racemase_N"/>
    <property type="match status" value="1"/>
</dbReference>
<dbReference type="SUPFAM" id="SSF51419">
    <property type="entry name" value="PLP-binding barrel"/>
    <property type="match status" value="1"/>
</dbReference>
<organism evidence="6 7">
    <name type="scientific">Selenomonas noxia F0398</name>
    <dbReference type="NCBI Taxonomy" id="702437"/>
    <lineage>
        <taxon>Bacteria</taxon>
        <taxon>Bacillati</taxon>
        <taxon>Bacillota</taxon>
        <taxon>Negativicutes</taxon>
        <taxon>Selenomonadales</taxon>
        <taxon>Selenomonadaceae</taxon>
        <taxon>Selenomonas</taxon>
    </lineage>
</organism>
<dbReference type="PRINTS" id="PR00992">
    <property type="entry name" value="ALARACEMASE"/>
</dbReference>
<dbReference type="InterPro" id="IPR029066">
    <property type="entry name" value="PLP-binding_barrel"/>
</dbReference>
<dbReference type="InterPro" id="IPR001608">
    <property type="entry name" value="Ala_racemase_N"/>
</dbReference>
<keyword evidence="7" id="KW-1185">Reference proteome</keyword>
<keyword evidence="2 4" id="KW-0663">Pyridoxal phosphate</keyword>
<evidence type="ECO:0000256" key="3">
    <source>
        <dbReference type="ARBA" id="ARBA00023235"/>
    </source>
</evidence>
<dbReference type="Proteomes" id="UP000003175">
    <property type="component" value="Unassembled WGS sequence"/>
</dbReference>
<comment type="function">
    <text evidence="4">Catalyzes the interconversion of L-alanine and D-alanine. May also act on other amino acids.</text>
</comment>
<dbReference type="InterPro" id="IPR009006">
    <property type="entry name" value="Ala_racemase/Decarboxylase_C"/>
</dbReference>
<dbReference type="Gene3D" id="3.20.20.10">
    <property type="entry name" value="Alanine racemase"/>
    <property type="match status" value="1"/>
</dbReference>
<feature type="active site" description="Proton acceptor; specific for D-alanine" evidence="4">
    <location>
        <position position="37"/>
    </location>
</feature>
<feature type="binding site" evidence="4">
    <location>
        <position position="135"/>
    </location>
    <ligand>
        <name>substrate</name>
    </ligand>
</feature>
<dbReference type="Pfam" id="PF00842">
    <property type="entry name" value="Ala_racemase_C"/>
    <property type="match status" value="1"/>
</dbReference>
<dbReference type="HAMAP" id="MF_01201">
    <property type="entry name" value="Ala_racemase"/>
    <property type="match status" value="1"/>
</dbReference>
<comment type="cofactor">
    <cofactor evidence="1 4">
        <name>pyridoxal 5'-phosphate</name>
        <dbReference type="ChEBI" id="CHEBI:597326"/>
    </cofactor>
</comment>
<evidence type="ECO:0000313" key="7">
    <source>
        <dbReference type="Proteomes" id="UP000003175"/>
    </source>
</evidence>
<gene>
    <name evidence="6" type="ORF">HMPREF9432_00108</name>
</gene>
<dbReference type="SMART" id="SM01005">
    <property type="entry name" value="Ala_racemase_C"/>
    <property type="match status" value="1"/>
</dbReference>
<feature type="active site" description="Proton acceptor; specific for L-alanine" evidence="4">
    <location>
        <position position="264"/>
    </location>
</feature>
<dbReference type="PANTHER" id="PTHR30511">
    <property type="entry name" value="ALANINE RACEMASE"/>
    <property type="match status" value="1"/>
</dbReference>
<feature type="domain" description="Alanine racemase C-terminal" evidence="5">
    <location>
        <begin position="243"/>
        <end position="367"/>
    </location>
</feature>
<dbReference type="RefSeq" id="WP_006694479.1">
    <property type="nucleotide sequence ID" value="NZ_JH376857.1"/>
</dbReference>
<evidence type="ECO:0000256" key="1">
    <source>
        <dbReference type="ARBA" id="ARBA00001933"/>
    </source>
</evidence>
<name>A0ABN0DRH4_9FIRM</name>
<dbReference type="CDD" id="cd00430">
    <property type="entry name" value="PLPDE_III_AR"/>
    <property type="match status" value="1"/>
</dbReference>
<comment type="similarity">
    <text evidence="4">Belongs to the alanine racemase family.</text>
</comment>
<evidence type="ECO:0000313" key="6">
    <source>
        <dbReference type="EMBL" id="EHG25607.1"/>
    </source>
</evidence>
<comment type="pathway">
    <text evidence="4">Amino-acid biosynthesis; D-alanine biosynthesis; D-alanine from L-alanine: step 1/1.</text>
</comment>
<dbReference type="EMBL" id="ADGH01000003">
    <property type="protein sequence ID" value="EHG25607.1"/>
    <property type="molecule type" value="Genomic_DNA"/>
</dbReference>
<dbReference type="GeneID" id="32475619"/>
<dbReference type="InterPro" id="IPR020622">
    <property type="entry name" value="Ala_racemase_pyridoxalP-BS"/>
</dbReference>
<accession>A0ABN0DRH4</accession>
<dbReference type="PANTHER" id="PTHR30511:SF0">
    <property type="entry name" value="ALANINE RACEMASE, CATABOLIC-RELATED"/>
    <property type="match status" value="1"/>
</dbReference>
<reference evidence="6 7" key="1">
    <citation type="submission" date="2011-08" db="EMBL/GenBank/DDBJ databases">
        <title>The Genome Sequence of Selenomonas noxia F0398.</title>
        <authorList>
            <consortium name="The Broad Institute Genome Sequencing Platform"/>
            <person name="Earl A."/>
            <person name="Ward D."/>
            <person name="Feldgarden M."/>
            <person name="Gevers D."/>
            <person name="Izard J."/>
            <person name="Ganesan A."/>
            <person name="Blanton J.M."/>
            <person name="Baranova O.V."/>
            <person name="Tanner A.C."/>
            <person name="Dewhirst F.E."/>
            <person name="Young S.K."/>
            <person name="Zeng Q."/>
            <person name="Gargeya S."/>
            <person name="Fitzgerald M."/>
            <person name="Haas B."/>
            <person name="Abouelleil A."/>
            <person name="Alvarado L."/>
            <person name="Arachchi H.M."/>
            <person name="Berlin A."/>
            <person name="Brown A."/>
            <person name="Chapman S.B."/>
            <person name="Chen Z."/>
            <person name="Dunbar C."/>
            <person name="Freedman E."/>
            <person name="Gearin G."/>
            <person name="Gellesch M."/>
            <person name="Goldberg J."/>
            <person name="Griggs A."/>
            <person name="Gujja S."/>
            <person name="Heiman D."/>
            <person name="Howarth C."/>
            <person name="Larson L."/>
            <person name="Lui A."/>
            <person name="MacDonald P.J.P."/>
            <person name="Montmayeur A."/>
            <person name="Murphy C."/>
            <person name="Neiman D."/>
            <person name="Pearson M."/>
            <person name="Priest M."/>
            <person name="Roberts A."/>
            <person name="Saif S."/>
            <person name="Shea T."/>
            <person name="Shenoy N."/>
            <person name="Sisk P."/>
            <person name="Stolte C."/>
            <person name="Sykes S."/>
            <person name="Wortman J."/>
            <person name="Nusbaum C."/>
            <person name="Birren B."/>
        </authorList>
    </citation>
    <scope>NUCLEOTIDE SEQUENCE [LARGE SCALE GENOMIC DNA]</scope>
    <source>
        <strain evidence="6 7">F0398</strain>
    </source>
</reference>
<dbReference type="InterPro" id="IPR011079">
    <property type="entry name" value="Ala_racemase_C"/>
</dbReference>
<feature type="modified residue" description="N6-(pyridoxal phosphate)lysine" evidence="4">
    <location>
        <position position="37"/>
    </location>
</feature>
<comment type="caution">
    <text evidence="6">The sequence shown here is derived from an EMBL/GenBank/DDBJ whole genome shotgun (WGS) entry which is preliminary data.</text>
</comment>
<dbReference type="EC" id="5.1.1.1" evidence="4"/>
<dbReference type="Gene3D" id="2.40.37.10">
    <property type="entry name" value="Lyase, Ornithine Decarboxylase, Chain A, domain 1"/>
    <property type="match status" value="1"/>
</dbReference>
<evidence type="ECO:0000256" key="2">
    <source>
        <dbReference type="ARBA" id="ARBA00022898"/>
    </source>
</evidence>
<evidence type="ECO:0000256" key="4">
    <source>
        <dbReference type="HAMAP-Rule" id="MF_01201"/>
    </source>
</evidence>
<dbReference type="PROSITE" id="PS00395">
    <property type="entry name" value="ALANINE_RACEMASE"/>
    <property type="match status" value="1"/>
</dbReference>